<keyword evidence="3" id="KW-1185">Reference proteome</keyword>
<dbReference type="HOGENOM" id="CLU_354893_0_0_1"/>
<dbReference type="Proteomes" id="UP000030669">
    <property type="component" value="Unassembled WGS sequence"/>
</dbReference>
<proteinExistence type="predicted"/>
<accession>S7RI95</accession>
<evidence type="ECO:0000313" key="2">
    <source>
        <dbReference type="EMBL" id="EPQ53995.1"/>
    </source>
</evidence>
<dbReference type="EMBL" id="KB469304">
    <property type="protein sequence ID" value="EPQ53995.1"/>
    <property type="molecule type" value="Genomic_DNA"/>
</dbReference>
<dbReference type="RefSeq" id="XP_007867353.1">
    <property type="nucleotide sequence ID" value="XM_007869162.1"/>
</dbReference>
<dbReference type="KEGG" id="gtr:GLOTRDRAFT_130386"/>
<gene>
    <name evidence="2" type="ORF">GLOTRDRAFT_130386</name>
</gene>
<dbReference type="AlphaFoldDB" id="S7RI95"/>
<evidence type="ECO:0000256" key="1">
    <source>
        <dbReference type="SAM" id="MobiDB-lite"/>
    </source>
</evidence>
<organism evidence="2 3">
    <name type="scientific">Gloeophyllum trabeum (strain ATCC 11539 / FP-39264 / Madison 617)</name>
    <name type="common">Brown rot fungus</name>
    <dbReference type="NCBI Taxonomy" id="670483"/>
    <lineage>
        <taxon>Eukaryota</taxon>
        <taxon>Fungi</taxon>
        <taxon>Dikarya</taxon>
        <taxon>Basidiomycota</taxon>
        <taxon>Agaricomycotina</taxon>
        <taxon>Agaricomycetes</taxon>
        <taxon>Gloeophyllales</taxon>
        <taxon>Gloeophyllaceae</taxon>
        <taxon>Gloeophyllum</taxon>
    </lineage>
</organism>
<sequence length="791" mass="92371">MPSRIGEERGALYGSRREFVWARNERTLQPEFACLEEQRAQGFEMTQANQETKERKGCICSNVAEDEGVPKSRPLPVPARNEEARRPASREAFLRDQENRDKCFKESMRQHALRFLEDSSKADSAEVARQGKFMLDFENTWVMKLGYYDKAFQRMQGSQERKYLHSRQRRDGVFDKSVSIWETVIGQQLSTQKARSASFLASWETVGNMIQEMHMQTFSHWKRRLEEVFDTVVQPLVRNYDEICKADMQEWATRIQMAESSQSINHPVVMEPLTHQEYYEHIPVPNWNYEQKSSPTMDPYSLTMPDSEPLSPASTSAAAGVPKKGKESSLLPSVPPAPPIQMPQNKHLLTPASHKTKISKKAPIDSLSLKKEFQQYQDWNQEEFVKAEDSRDEGWKHAERRRNEGETHRAVVFGEVFNKMKEELDRQRSFYHNSFQGLETERNTEDKTRQAYFAAELRSWSHIFRVMESRRDSEYSVLCRLHQDLLARIRTMVSDMMKAFEEWVKARLERQKGAFRMFLPTEESPMPGMMPGLDGDPGWFPHAQPHTVSTGSAAPSLPKKVPEHPIQYEHTSGVGIRNIFAPVHIHRPLEIPRSGDMAFFHDSPSAEEKHETYSRFQRLFEDAQRRREIQFATSSRGRRREFELAEAERRDWFSRGQRERREAQRRLQTTQEICFTHDQQARRLGFITSEERRTRKFEAAQARRDAAFFSYIARQQSDYKKTQKDREEMLMQEVGTQQTQYQAWETHVLLFIADWGARLSKSLETDRQDRVRAVEGHISKLSSHAAAHGTE</sequence>
<dbReference type="GeneID" id="19302092"/>
<reference evidence="2 3" key="1">
    <citation type="journal article" date="2012" name="Science">
        <title>The Paleozoic origin of enzymatic lignin decomposition reconstructed from 31 fungal genomes.</title>
        <authorList>
            <person name="Floudas D."/>
            <person name="Binder M."/>
            <person name="Riley R."/>
            <person name="Barry K."/>
            <person name="Blanchette R.A."/>
            <person name="Henrissat B."/>
            <person name="Martinez A.T."/>
            <person name="Otillar R."/>
            <person name="Spatafora J.W."/>
            <person name="Yadav J.S."/>
            <person name="Aerts A."/>
            <person name="Benoit I."/>
            <person name="Boyd A."/>
            <person name="Carlson A."/>
            <person name="Copeland A."/>
            <person name="Coutinho P.M."/>
            <person name="de Vries R.P."/>
            <person name="Ferreira P."/>
            <person name="Findley K."/>
            <person name="Foster B."/>
            <person name="Gaskell J."/>
            <person name="Glotzer D."/>
            <person name="Gorecki P."/>
            <person name="Heitman J."/>
            <person name="Hesse C."/>
            <person name="Hori C."/>
            <person name="Igarashi K."/>
            <person name="Jurgens J.A."/>
            <person name="Kallen N."/>
            <person name="Kersten P."/>
            <person name="Kohler A."/>
            <person name="Kuees U."/>
            <person name="Kumar T.K.A."/>
            <person name="Kuo A."/>
            <person name="LaButti K."/>
            <person name="Larrondo L.F."/>
            <person name="Lindquist E."/>
            <person name="Ling A."/>
            <person name="Lombard V."/>
            <person name="Lucas S."/>
            <person name="Lundell T."/>
            <person name="Martin R."/>
            <person name="McLaughlin D.J."/>
            <person name="Morgenstern I."/>
            <person name="Morin E."/>
            <person name="Murat C."/>
            <person name="Nagy L.G."/>
            <person name="Nolan M."/>
            <person name="Ohm R.A."/>
            <person name="Patyshakuliyeva A."/>
            <person name="Rokas A."/>
            <person name="Ruiz-Duenas F.J."/>
            <person name="Sabat G."/>
            <person name="Salamov A."/>
            <person name="Samejima M."/>
            <person name="Schmutz J."/>
            <person name="Slot J.C."/>
            <person name="St John F."/>
            <person name="Stenlid J."/>
            <person name="Sun H."/>
            <person name="Sun S."/>
            <person name="Syed K."/>
            <person name="Tsang A."/>
            <person name="Wiebenga A."/>
            <person name="Young D."/>
            <person name="Pisabarro A."/>
            <person name="Eastwood D.C."/>
            <person name="Martin F."/>
            <person name="Cullen D."/>
            <person name="Grigoriev I.V."/>
            <person name="Hibbett D.S."/>
        </authorList>
    </citation>
    <scope>NUCLEOTIDE SEQUENCE [LARGE SCALE GENOMIC DNA]</scope>
    <source>
        <strain evidence="2 3">ATCC 11539</strain>
    </source>
</reference>
<evidence type="ECO:0000313" key="3">
    <source>
        <dbReference type="Proteomes" id="UP000030669"/>
    </source>
</evidence>
<feature type="region of interest" description="Disordered" evidence="1">
    <location>
        <begin position="298"/>
        <end position="344"/>
    </location>
</feature>
<name>S7RI95_GLOTA</name>
<protein>
    <submittedName>
        <fullName evidence="2">Uncharacterized protein</fullName>
    </submittedName>
</protein>